<proteinExistence type="inferred from homology"/>
<keyword evidence="2" id="KW-1003">Cell membrane</keyword>
<feature type="transmembrane region" description="Helical" evidence="12">
    <location>
        <begin position="12"/>
        <end position="30"/>
    </location>
</feature>
<dbReference type="PROSITE" id="PS50198">
    <property type="entry name" value="PPIC_PPIASE_2"/>
    <property type="match status" value="1"/>
</dbReference>
<evidence type="ECO:0000256" key="6">
    <source>
        <dbReference type="ARBA" id="ARBA00023136"/>
    </source>
</evidence>
<dbReference type="Gene3D" id="3.10.50.40">
    <property type="match status" value="1"/>
</dbReference>
<organism evidence="14 15">
    <name type="scientific">Reinekea thalattae</name>
    <dbReference type="NCBI Taxonomy" id="2593301"/>
    <lineage>
        <taxon>Bacteria</taxon>
        <taxon>Pseudomonadati</taxon>
        <taxon>Pseudomonadota</taxon>
        <taxon>Gammaproteobacteria</taxon>
        <taxon>Oceanospirillales</taxon>
        <taxon>Saccharospirillaceae</taxon>
        <taxon>Reinekea</taxon>
    </lineage>
</organism>
<comment type="caution">
    <text evidence="14">The sequence shown here is derived from an EMBL/GenBank/DDBJ whole genome shotgun (WGS) entry which is preliminary data.</text>
</comment>
<name>A0A5C8Z8Q5_9GAMM</name>
<keyword evidence="15" id="KW-1185">Reference proteome</keyword>
<dbReference type="Gene3D" id="1.10.4030.10">
    <property type="entry name" value="Porin chaperone SurA, peptide-binding domain"/>
    <property type="match status" value="1"/>
</dbReference>
<dbReference type="PANTHER" id="PTHR47529">
    <property type="entry name" value="PEPTIDYL-PROLYL CIS-TRANS ISOMERASE D"/>
    <property type="match status" value="1"/>
</dbReference>
<comment type="similarity">
    <text evidence="8">Belongs to the PpiD chaperone family.</text>
</comment>
<dbReference type="EMBL" id="VKAD01000001">
    <property type="protein sequence ID" value="TXR53541.1"/>
    <property type="molecule type" value="Genomic_DNA"/>
</dbReference>
<dbReference type="SUPFAM" id="SSF54534">
    <property type="entry name" value="FKBP-like"/>
    <property type="match status" value="1"/>
</dbReference>
<evidence type="ECO:0000256" key="12">
    <source>
        <dbReference type="SAM" id="Phobius"/>
    </source>
</evidence>
<dbReference type="PROSITE" id="PS01096">
    <property type="entry name" value="PPIC_PPIASE_1"/>
    <property type="match status" value="1"/>
</dbReference>
<evidence type="ECO:0000259" key="13">
    <source>
        <dbReference type="PROSITE" id="PS50198"/>
    </source>
</evidence>
<dbReference type="InterPro" id="IPR027304">
    <property type="entry name" value="Trigger_fact/SurA_dom_sf"/>
</dbReference>
<accession>A0A5C8Z8Q5</accession>
<evidence type="ECO:0000256" key="11">
    <source>
        <dbReference type="PROSITE-ProRule" id="PRU00278"/>
    </source>
</evidence>
<keyword evidence="6 12" id="KW-0472">Membrane</keyword>
<dbReference type="InterPro" id="IPR000297">
    <property type="entry name" value="PPIase_PpiC"/>
</dbReference>
<dbReference type="GO" id="GO:0005886">
    <property type="term" value="C:plasma membrane"/>
    <property type="evidence" value="ECO:0007669"/>
    <property type="project" value="UniProtKB-SubCell"/>
</dbReference>
<keyword evidence="4 12" id="KW-0812">Transmembrane</keyword>
<dbReference type="AlphaFoldDB" id="A0A5C8Z8Q5"/>
<comment type="subcellular location">
    <subcellularLocation>
        <location evidence="1">Cell inner membrane</location>
        <topology evidence="1">Single-pass type II membrane protein</topology>
        <orientation evidence="1">Periplasmic side</orientation>
    </subcellularLocation>
</comment>
<dbReference type="InterPro" id="IPR023058">
    <property type="entry name" value="PPIase_PpiC_CS"/>
</dbReference>
<evidence type="ECO:0000313" key="14">
    <source>
        <dbReference type="EMBL" id="TXR53541.1"/>
    </source>
</evidence>
<dbReference type="Proteomes" id="UP000321764">
    <property type="component" value="Unassembled WGS sequence"/>
</dbReference>
<evidence type="ECO:0000256" key="8">
    <source>
        <dbReference type="ARBA" id="ARBA00038408"/>
    </source>
</evidence>
<evidence type="ECO:0000256" key="9">
    <source>
        <dbReference type="ARBA" id="ARBA00040743"/>
    </source>
</evidence>
<keyword evidence="5 12" id="KW-1133">Transmembrane helix</keyword>
<sequence>MLQVFRNSAKGHVGKIIVGLIVVTFVLFGAESIVSIAGNNSPATVNGEKISEIDFQRSLASQQQALVSQYGAEFAAQLANSSLLRNQVLSELINQTLEQQLTSDLKFQVSDEQVLKTLADVPAFQIDGKFDKGVYESLLASNGYTHASFLAEQKELLALTQMQASVQNSAFNVEKIASRYAKLGAQQREVRYKEFSSVNFLSEAQATEQEILDYYNENQDQFVSPEQIKVSFVSLTQEHLASQVEVTDAQIEQAYNSYVAELESRVSRSISHIMFTEGDDLMAQAQAAIERLNNGEQFADLAAELSDDPGSSDIGGELGELFEGVYADELYNAAISLAAPGDYSAPVATDDGVHIIRLDSLESPTIEPLSELREQLVAQIKIDTAAQELYVVQEELADVAFTSSDIAEVAETFGVDVQTSDWIQRDTTQGIFANDDLKSAAFSDAVVFSDELSDVVRLENNDLVVLQKTDYQEEMLRELEEVSEQIASIVQLEKSRELMQQAIDSAVATATVDDSWQPAVSVTRVDAEALPSEVLVTAFELAKPSEGQPSISASAVQGDTAYVVAVTAVNEIEPSAEQLEASQNLSSQLASIDQLQLMFNLAREQAKIKIR</sequence>
<dbReference type="InterPro" id="IPR046357">
    <property type="entry name" value="PPIase_dom_sf"/>
</dbReference>
<evidence type="ECO:0000256" key="5">
    <source>
        <dbReference type="ARBA" id="ARBA00022989"/>
    </source>
</evidence>
<dbReference type="GO" id="GO:0003755">
    <property type="term" value="F:peptidyl-prolyl cis-trans isomerase activity"/>
    <property type="evidence" value="ECO:0007669"/>
    <property type="project" value="UniProtKB-KW"/>
</dbReference>
<keyword evidence="11" id="KW-0413">Isomerase</keyword>
<evidence type="ECO:0000256" key="2">
    <source>
        <dbReference type="ARBA" id="ARBA00022475"/>
    </source>
</evidence>
<reference evidence="14 15" key="1">
    <citation type="submission" date="2019-07" db="EMBL/GenBank/DDBJ databases">
        <title>Reinekea sp. strain SSH23 genome sequencing and assembly.</title>
        <authorList>
            <person name="Kim I."/>
        </authorList>
    </citation>
    <scope>NUCLEOTIDE SEQUENCE [LARGE SCALE GENOMIC DNA]</scope>
    <source>
        <strain evidence="14 15">SSH23</strain>
    </source>
</reference>
<dbReference type="RefSeq" id="WP_147712941.1">
    <property type="nucleotide sequence ID" value="NZ_VKAD01000001.1"/>
</dbReference>
<feature type="domain" description="PpiC" evidence="13">
    <location>
        <begin position="265"/>
        <end position="360"/>
    </location>
</feature>
<dbReference type="PANTHER" id="PTHR47529:SF1">
    <property type="entry name" value="PERIPLASMIC CHAPERONE PPID"/>
    <property type="match status" value="1"/>
</dbReference>
<dbReference type="InterPro" id="IPR052029">
    <property type="entry name" value="PpiD_chaperone"/>
</dbReference>
<keyword evidence="3" id="KW-0997">Cell inner membrane</keyword>
<keyword evidence="7" id="KW-0143">Chaperone</keyword>
<gene>
    <name evidence="14" type="ORF">FME95_02940</name>
</gene>
<evidence type="ECO:0000256" key="1">
    <source>
        <dbReference type="ARBA" id="ARBA00004382"/>
    </source>
</evidence>
<evidence type="ECO:0000313" key="15">
    <source>
        <dbReference type="Proteomes" id="UP000321764"/>
    </source>
</evidence>
<dbReference type="OrthoDB" id="9812372at2"/>
<dbReference type="Pfam" id="PF00639">
    <property type="entry name" value="Rotamase"/>
    <property type="match status" value="1"/>
</dbReference>
<dbReference type="Pfam" id="PF13624">
    <property type="entry name" value="SurA_N_3"/>
    <property type="match status" value="1"/>
</dbReference>
<evidence type="ECO:0000256" key="3">
    <source>
        <dbReference type="ARBA" id="ARBA00022519"/>
    </source>
</evidence>
<keyword evidence="11" id="KW-0697">Rotamase</keyword>
<evidence type="ECO:0000256" key="7">
    <source>
        <dbReference type="ARBA" id="ARBA00023186"/>
    </source>
</evidence>
<protein>
    <recommendedName>
        <fullName evidence="9">Periplasmic chaperone PpiD</fullName>
    </recommendedName>
    <alternativeName>
        <fullName evidence="10">Periplasmic folding chaperone</fullName>
    </alternativeName>
</protein>
<evidence type="ECO:0000256" key="4">
    <source>
        <dbReference type="ARBA" id="ARBA00022692"/>
    </source>
</evidence>
<evidence type="ECO:0000256" key="10">
    <source>
        <dbReference type="ARBA" id="ARBA00042775"/>
    </source>
</evidence>
<dbReference type="SUPFAM" id="SSF109998">
    <property type="entry name" value="Triger factor/SurA peptide-binding domain-like"/>
    <property type="match status" value="1"/>
</dbReference>